<reference evidence="2 3" key="1">
    <citation type="submission" date="2023-08" db="EMBL/GenBank/DDBJ databases">
        <title>A Necator americanus chromosomal reference genome.</title>
        <authorList>
            <person name="Ilik V."/>
            <person name="Petrzelkova K.J."/>
            <person name="Pardy F."/>
            <person name="Fuh T."/>
            <person name="Niatou-Singa F.S."/>
            <person name="Gouil Q."/>
            <person name="Baker L."/>
            <person name="Ritchie M.E."/>
            <person name="Jex A.R."/>
            <person name="Gazzola D."/>
            <person name="Li H."/>
            <person name="Toshio Fujiwara R."/>
            <person name="Zhan B."/>
            <person name="Aroian R.V."/>
            <person name="Pafco B."/>
            <person name="Schwarz E.M."/>
        </authorList>
    </citation>
    <scope>NUCLEOTIDE SEQUENCE [LARGE SCALE GENOMIC DNA]</scope>
    <source>
        <strain evidence="2 3">Aroian</strain>
        <tissue evidence="2">Whole animal</tissue>
    </source>
</reference>
<dbReference type="InterPro" id="IPR001753">
    <property type="entry name" value="Enoyl-CoA_hydra/iso"/>
</dbReference>
<proteinExistence type="inferred from homology"/>
<dbReference type="SUPFAM" id="SSF52096">
    <property type="entry name" value="ClpP/crotonase"/>
    <property type="match status" value="1"/>
</dbReference>
<organism evidence="2 3">
    <name type="scientific">Necator americanus</name>
    <name type="common">Human hookworm</name>
    <dbReference type="NCBI Taxonomy" id="51031"/>
    <lineage>
        <taxon>Eukaryota</taxon>
        <taxon>Metazoa</taxon>
        <taxon>Ecdysozoa</taxon>
        <taxon>Nematoda</taxon>
        <taxon>Chromadorea</taxon>
        <taxon>Rhabditida</taxon>
        <taxon>Rhabditina</taxon>
        <taxon>Rhabditomorpha</taxon>
        <taxon>Strongyloidea</taxon>
        <taxon>Ancylostomatidae</taxon>
        <taxon>Bunostominae</taxon>
        <taxon>Necator</taxon>
    </lineage>
</organism>
<gene>
    <name evidence="2" type="primary">Necator_chrIII.g9391</name>
    <name evidence="2" type="ORF">RB195_008626</name>
</gene>
<name>A0ABR1CPJ0_NECAM</name>
<evidence type="ECO:0000256" key="1">
    <source>
        <dbReference type="ARBA" id="ARBA00005254"/>
    </source>
</evidence>
<dbReference type="InterPro" id="IPR029045">
    <property type="entry name" value="ClpP/crotonase-like_dom_sf"/>
</dbReference>
<dbReference type="Pfam" id="PF00378">
    <property type="entry name" value="ECH_1"/>
    <property type="match status" value="1"/>
</dbReference>
<sequence>MALDMTLTGRPINAEEALHWGLVTKVVDDGKALNAATELAKQMMRHPYYCMLADRRSMLNSLDTTARDAYTFELNSLSVIPEAIKAAGMFMEEKKRDKAKI</sequence>
<evidence type="ECO:0000313" key="3">
    <source>
        <dbReference type="Proteomes" id="UP001303046"/>
    </source>
</evidence>
<comment type="caution">
    <text evidence="2">The sequence shown here is derived from an EMBL/GenBank/DDBJ whole genome shotgun (WGS) entry which is preliminary data.</text>
</comment>
<keyword evidence="3" id="KW-1185">Reference proteome</keyword>
<dbReference type="PANTHER" id="PTHR43802:SF1">
    <property type="entry name" value="IP11341P-RELATED"/>
    <property type="match status" value="1"/>
</dbReference>
<comment type="similarity">
    <text evidence="1">Belongs to the enoyl-CoA hydratase/isomerase family.</text>
</comment>
<dbReference type="Proteomes" id="UP001303046">
    <property type="component" value="Unassembled WGS sequence"/>
</dbReference>
<evidence type="ECO:0000313" key="2">
    <source>
        <dbReference type="EMBL" id="KAK6740271.1"/>
    </source>
</evidence>
<dbReference type="Gene3D" id="3.90.226.10">
    <property type="entry name" value="2-enoyl-CoA Hydratase, Chain A, domain 1"/>
    <property type="match status" value="1"/>
</dbReference>
<dbReference type="PANTHER" id="PTHR43802">
    <property type="entry name" value="ENOYL-COA HYDRATASE"/>
    <property type="match status" value="1"/>
</dbReference>
<dbReference type="EMBL" id="JAVFWL010000003">
    <property type="protein sequence ID" value="KAK6740271.1"/>
    <property type="molecule type" value="Genomic_DNA"/>
</dbReference>
<dbReference type="Gene3D" id="1.10.287.2460">
    <property type="match status" value="1"/>
</dbReference>
<accession>A0ABR1CPJ0</accession>
<protein>
    <recommendedName>
        <fullName evidence="4">Enoyl-CoA hydratase/isomerase family protein</fullName>
    </recommendedName>
</protein>
<evidence type="ECO:0008006" key="4">
    <source>
        <dbReference type="Google" id="ProtNLM"/>
    </source>
</evidence>